<dbReference type="Proteomes" id="UP000324758">
    <property type="component" value="Unassembled WGS sequence"/>
</dbReference>
<protein>
    <submittedName>
        <fullName evidence="2">PRC-barrel domain containing protein</fullName>
    </submittedName>
</protein>
<proteinExistence type="predicted"/>
<sequence>MLVTRKRLYGTRRKPPQGGLPSPWLAAVAVVLCCLPGQYSAAQPVGLVTLDVNEVANGYPAETLKLKTIVNDKNETIGKINDFIFSKDGRVFAVLSVGDFIGAGPRLVAVPFNSLKLDDSRGFIVLPGANRAALDKLPVYLYNAQPQASSSKR</sequence>
<dbReference type="SUPFAM" id="SSF50346">
    <property type="entry name" value="PRC-barrel domain"/>
    <property type="match status" value="1"/>
</dbReference>
<dbReference type="EMBL" id="VSSS01000008">
    <property type="protein sequence ID" value="TYL99154.1"/>
    <property type="molecule type" value="Genomic_DNA"/>
</dbReference>
<name>A0A5D3KU56_9BRAD</name>
<comment type="caution">
    <text evidence="2">The sequence shown here is derived from an EMBL/GenBank/DDBJ whole genome shotgun (WGS) entry which is preliminary data.</text>
</comment>
<dbReference type="InterPro" id="IPR027275">
    <property type="entry name" value="PRC-brl_dom"/>
</dbReference>
<keyword evidence="3" id="KW-1185">Reference proteome</keyword>
<accession>A0A5D3KU56</accession>
<dbReference type="PANTHER" id="PTHR36505:SF1">
    <property type="entry name" value="BLR1072 PROTEIN"/>
    <property type="match status" value="1"/>
</dbReference>
<organism evidence="2 3">
    <name type="scientific">Bradyrhizobium rifense</name>
    <dbReference type="NCBI Taxonomy" id="515499"/>
    <lineage>
        <taxon>Bacteria</taxon>
        <taxon>Pseudomonadati</taxon>
        <taxon>Pseudomonadota</taxon>
        <taxon>Alphaproteobacteria</taxon>
        <taxon>Hyphomicrobiales</taxon>
        <taxon>Nitrobacteraceae</taxon>
        <taxon>Bradyrhizobium</taxon>
    </lineage>
</organism>
<dbReference type="OrthoDB" id="8235823at2"/>
<reference evidence="2 3" key="1">
    <citation type="submission" date="2019-08" db="EMBL/GenBank/DDBJ databases">
        <title>Bradyrhizobium hipponensis sp. nov., a rhizobium isolated from a Lupinus angustifolius root nodule in Tunisia.</title>
        <authorList>
            <person name="Off K."/>
            <person name="Rejili M."/>
            <person name="Mars M."/>
            <person name="Brachmann A."/>
            <person name="Marin M."/>
        </authorList>
    </citation>
    <scope>NUCLEOTIDE SEQUENCE [LARGE SCALE GENOMIC DNA]</scope>
    <source>
        <strain evidence="2 3">CTAW71</strain>
    </source>
</reference>
<dbReference type="InterPro" id="IPR011033">
    <property type="entry name" value="PRC_barrel-like_sf"/>
</dbReference>
<evidence type="ECO:0000313" key="3">
    <source>
        <dbReference type="Proteomes" id="UP000324758"/>
    </source>
</evidence>
<dbReference type="AlphaFoldDB" id="A0A5D3KU56"/>
<dbReference type="RefSeq" id="WP_148770783.1">
    <property type="nucleotide sequence ID" value="NZ_VSSS01000008.1"/>
</dbReference>
<gene>
    <name evidence="2" type="ORF">FXB40_03290</name>
</gene>
<evidence type="ECO:0000259" key="1">
    <source>
        <dbReference type="Pfam" id="PF05239"/>
    </source>
</evidence>
<evidence type="ECO:0000313" key="2">
    <source>
        <dbReference type="EMBL" id="TYL99154.1"/>
    </source>
</evidence>
<feature type="domain" description="PRC-barrel" evidence="1">
    <location>
        <begin position="61"/>
        <end position="121"/>
    </location>
</feature>
<dbReference type="Pfam" id="PF05239">
    <property type="entry name" value="PRC"/>
    <property type="match status" value="1"/>
</dbReference>
<dbReference type="Gene3D" id="2.30.30.240">
    <property type="entry name" value="PRC-barrel domain"/>
    <property type="match status" value="1"/>
</dbReference>
<dbReference type="PANTHER" id="PTHR36505">
    <property type="entry name" value="BLR1072 PROTEIN"/>
    <property type="match status" value="1"/>
</dbReference>